<dbReference type="RefSeq" id="WP_137406614.1">
    <property type="nucleotide sequence ID" value="NZ_AP025467.1"/>
</dbReference>
<reference evidence="2 3" key="1">
    <citation type="submission" date="2019-09" db="EMBL/GenBank/DDBJ databases">
        <title>Draft genome sequences of 48 bacterial type strains from the CCUG.</title>
        <authorList>
            <person name="Tunovic T."/>
            <person name="Pineiro-Iglesias B."/>
            <person name="Unosson C."/>
            <person name="Inganas E."/>
            <person name="Ohlen M."/>
            <person name="Cardew S."/>
            <person name="Jensie-Markopoulos S."/>
            <person name="Salva-Serra F."/>
            <person name="Jaen-Luchoro D."/>
            <person name="Karlsson R."/>
            <person name="Svensson-Stadler L."/>
            <person name="Chun J."/>
            <person name="Moore E."/>
        </authorList>
    </citation>
    <scope>NUCLEOTIDE SEQUENCE [LARGE SCALE GENOMIC DNA]</scope>
    <source>
        <strain evidence="2 3">CCUG 48643</strain>
    </source>
</reference>
<protein>
    <submittedName>
        <fullName evidence="2">Uncharacterized protein</fullName>
    </submittedName>
</protein>
<comment type="caution">
    <text evidence="2">The sequence shown here is derived from an EMBL/GenBank/DDBJ whole genome shotgun (WGS) entry which is preliminary data.</text>
</comment>
<dbReference type="Proteomes" id="UP000423756">
    <property type="component" value="Unassembled WGS sequence"/>
</dbReference>
<proteinExistence type="predicted"/>
<evidence type="ECO:0000256" key="1">
    <source>
        <dbReference type="SAM" id="Phobius"/>
    </source>
</evidence>
<keyword evidence="1" id="KW-0472">Membrane</keyword>
<gene>
    <name evidence="2" type="ORF">F7Q91_03100</name>
</gene>
<organism evidence="2 3">
    <name type="scientific">Vibrio chagasii</name>
    <dbReference type="NCBI Taxonomy" id="170679"/>
    <lineage>
        <taxon>Bacteria</taxon>
        <taxon>Pseudomonadati</taxon>
        <taxon>Pseudomonadota</taxon>
        <taxon>Gammaproteobacteria</taxon>
        <taxon>Vibrionales</taxon>
        <taxon>Vibrionaceae</taxon>
        <taxon>Vibrio</taxon>
    </lineage>
</organism>
<sequence>MSLIRHIRLGIAVIWNARVVLGLFLIVIGFVGWYRASKQDEHTSLMWPISFSIAGAFMTLHGGIDYLGEVLGFSSGADAIELNSDGRANLSENTTYQFNQGSNTE</sequence>
<dbReference type="EMBL" id="VZPX01000004">
    <property type="protein sequence ID" value="KAB0482409.1"/>
    <property type="molecule type" value="Genomic_DNA"/>
</dbReference>
<evidence type="ECO:0000313" key="2">
    <source>
        <dbReference type="EMBL" id="KAB0482409.1"/>
    </source>
</evidence>
<dbReference type="AlphaFoldDB" id="A0A7V7NWY2"/>
<name>A0A7V7NWY2_9VIBR</name>
<keyword evidence="1" id="KW-0812">Transmembrane</keyword>
<feature type="transmembrane region" description="Helical" evidence="1">
    <location>
        <begin position="12"/>
        <end position="33"/>
    </location>
</feature>
<feature type="transmembrane region" description="Helical" evidence="1">
    <location>
        <begin position="45"/>
        <end position="64"/>
    </location>
</feature>
<evidence type="ECO:0000313" key="3">
    <source>
        <dbReference type="Proteomes" id="UP000423756"/>
    </source>
</evidence>
<keyword evidence="1" id="KW-1133">Transmembrane helix</keyword>
<accession>A0A7V7NWY2</accession>
<dbReference type="GeneID" id="77344643"/>